<dbReference type="InterPro" id="IPR005149">
    <property type="entry name" value="Tscrpt_reg_PadR_N"/>
</dbReference>
<organism evidence="2 3">
    <name type="scientific">Streptococcus sciuri</name>
    <dbReference type="NCBI Taxonomy" id="2973939"/>
    <lineage>
        <taxon>Bacteria</taxon>
        <taxon>Bacillati</taxon>
        <taxon>Bacillota</taxon>
        <taxon>Bacilli</taxon>
        <taxon>Lactobacillales</taxon>
        <taxon>Streptococcaceae</taxon>
        <taxon>Streptococcus</taxon>
    </lineage>
</organism>
<dbReference type="InterPro" id="IPR036388">
    <property type="entry name" value="WH-like_DNA-bd_sf"/>
</dbReference>
<evidence type="ECO:0000313" key="2">
    <source>
        <dbReference type="EMBL" id="MCS4488192.1"/>
    </source>
</evidence>
<comment type="caution">
    <text evidence="2">The sequence shown here is derived from an EMBL/GenBank/DDBJ whole genome shotgun (WGS) entry which is preliminary data.</text>
</comment>
<dbReference type="InterPro" id="IPR052509">
    <property type="entry name" value="Metal_resp_DNA-bind_regulator"/>
</dbReference>
<dbReference type="Proteomes" id="UP001206548">
    <property type="component" value="Unassembled WGS sequence"/>
</dbReference>
<dbReference type="RefSeq" id="WP_259138072.1">
    <property type="nucleotide sequence ID" value="NZ_JANUXX010000004.1"/>
</dbReference>
<feature type="domain" description="Transcription regulator PadR N-terminal" evidence="1">
    <location>
        <begin position="15"/>
        <end position="82"/>
    </location>
</feature>
<dbReference type="PANTHER" id="PTHR33169">
    <property type="entry name" value="PADR-FAMILY TRANSCRIPTIONAL REGULATOR"/>
    <property type="match status" value="1"/>
</dbReference>
<sequence>MKHFPTSSVVIEFMVLAIIEQQDSYGYEISQTIKLVANIKESILYPILKKLEKASFVTTYSQKYQGRKRKYYHITETGKEEVAFLKKEWQTYTATILGIIEGSIRHEKS</sequence>
<proteinExistence type="predicted"/>
<reference evidence="2 3" key="1">
    <citation type="journal article" date="2023" name="Int. J. Syst. Evol. Microbiol.">
        <title>Streptococcus sciuri sp. nov., Staphylococcus marylandisciuri sp. nov. and Staphylococcus americanisciuri sp. nov., isolated from faeces of eastern grey squirrel (Sciurus carolinensis).</title>
        <authorList>
            <person name="Volokhov D.V."/>
            <person name="Zagorodnyaya T.A."/>
            <person name="Furtak V.A."/>
            <person name="Nattanmai G."/>
            <person name="Randall L."/>
            <person name="Jose S."/>
            <person name="Gao Y."/>
            <person name="Eisenberg T."/>
            <person name="Delmonte P."/>
            <person name="Blom J."/>
            <person name="Mitchell K.K."/>
        </authorList>
    </citation>
    <scope>NUCLEOTIDE SEQUENCE [LARGE SCALE GENOMIC DNA]</scope>
    <source>
        <strain evidence="2 3">SQ9-PEA</strain>
    </source>
</reference>
<dbReference type="PANTHER" id="PTHR33169:SF14">
    <property type="entry name" value="TRANSCRIPTIONAL REGULATOR RV3488"/>
    <property type="match status" value="1"/>
</dbReference>
<dbReference type="Pfam" id="PF03551">
    <property type="entry name" value="PadR"/>
    <property type="match status" value="1"/>
</dbReference>
<keyword evidence="3" id="KW-1185">Reference proteome</keyword>
<evidence type="ECO:0000313" key="3">
    <source>
        <dbReference type="Proteomes" id="UP001206548"/>
    </source>
</evidence>
<evidence type="ECO:0000259" key="1">
    <source>
        <dbReference type="Pfam" id="PF03551"/>
    </source>
</evidence>
<accession>A0ABT2F6W0</accession>
<protein>
    <submittedName>
        <fullName evidence="2">PadR family transcriptional regulator</fullName>
    </submittedName>
</protein>
<dbReference type="SUPFAM" id="SSF46785">
    <property type="entry name" value="Winged helix' DNA-binding domain"/>
    <property type="match status" value="1"/>
</dbReference>
<name>A0ABT2F6W0_9STRE</name>
<gene>
    <name evidence="2" type="ORF">NXS10_04370</name>
</gene>
<dbReference type="Gene3D" id="1.10.10.10">
    <property type="entry name" value="Winged helix-like DNA-binding domain superfamily/Winged helix DNA-binding domain"/>
    <property type="match status" value="1"/>
</dbReference>
<dbReference type="EMBL" id="JANUXX010000004">
    <property type="protein sequence ID" value="MCS4488192.1"/>
    <property type="molecule type" value="Genomic_DNA"/>
</dbReference>
<dbReference type="InterPro" id="IPR036390">
    <property type="entry name" value="WH_DNA-bd_sf"/>
</dbReference>